<gene>
    <name evidence="1" type="ORF">SAMN05421594_3286</name>
</gene>
<sequence>MMQQEIIDQFNSLSEGKLTAQEWLSWFSDHKDDVEKICGRTAFLKIKPKESFSGVRNLYIGQLGAFDWLKSVKINADFSDLYKKGWEREFDDFCKAEKLKEKQLQQDVENKFGYLKDSYPKFFRQLTKSYSNSDIIEAGVQQEFIHNKEKELSIKLPDDLIIWYRNVSVLKLEGLEMDCNELTVETIQKKQYLVLGEFWMYGDGDQLLYSLENQNMYVLAHENAPPKVIKIANSLSDLIEKKIVFYLKEYES</sequence>
<evidence type="ECO:0000313" key="1">
    <source>
        <dbReference type="EMBL" id="SFN56927.1"/>
    </source>
</evidence>
<evidence type="ECO:0000313" key="2">
    <source>
        <dbReference type="Proteomes" id="UP000198769"/>
    </source>
</evidence>
<name>A0A1I5A3G7_CHROL</name>
<evidence type="ECO:0008006" key="3">
    <source>
        <dbReference type="Google" id="ProtNLM"/>
    </source>
</evidence>
<reference evidence="2" key="1">
    <citation type="submission" date="2016-10" db="EMBL/GenBank/DDBJ databases">
        <authorList>
            <person name="Varghese N."/>
            <person name="Submissions S."/>
        </authorList>
    </citation>
    <scope>NUCLEOTIDE SEQUENCE [LARGE SCALE GENOMIC DNA]</scope>
    <source>
        <strain evidence="2">DSM 25575</strain>
    </source>
</reference>
<accession>A0A1I5A3G7</accession>
<dbReference type="EMBL" id="FOVD01000005">
    <property type="protein sequence ID" value="SFN56927.1"/>
    <property type="molecule type" value="Genomic_DNA"/>
</dbReference>
<dbReference type="InterPro" id="IPR037883">
    <property type="entry name" value="Knr4/Smi1-like_sf"/>
</dbReference>
<organism evidence="1 2">
    <name type="scientific">Chryseobacterium oleae</name>
    <dbReference type="NCBI Taxonomy" id="491207"/>
    <lineage>
        <taxon>Bacteria</taxon>
        <taxon>Pseudomonadati</taxon>
        <taxon>Bacteroidota</taxon>
        <taxon>Flavobacteriia</taxon>
        <taxon>Flavobacteriales</taxon>
        <taxon>Weeksellaceae</taxon>
        <taxon>Chryseobacterium group</taxon>
        <taxon>Chryseobacterium</taxon>
    </lineage>
</organism>
<protein>
    <recommendedName>
        <fullName evidence="3">SMI1/KNR4 family protein</fullName>
    </recommendedName>
</protein>
<dbReference type="AlphaFoldDB" id="A0A1I5A3G7"/>
<dbReference type="Proteomes" id="UP000198769">
    <property type="component" value="Unassembled WGS sequence"/>
</dbReference>
<dbReference type="SUPFAM" id="SSF160631">
    <property type="entry name" value="SMI1/KNR4-like"/>
    <property type="match status" value="1"/>
</dbReference>
<keyword evidence="2" id="KW-1185">Reference proteome</keyword>
<proteinExistence type="predicted"/>